<evidence type="ECO:0000313" key="3">
    <source>
        <dbReference type="EMBL" id="KKB48867.1"/>
    </source>
</evidence>
<protein>
    <recommendedName>
        <fullName evidence="2">Acyltransferase 3 domain-containing protein</fullName>
    </recommendedName>
</protein>
<feature type="transmembrane region" description="Helical" evidence="1">
    <location>
        <begin position="186"/>
        <end position="203"/>
    </location>
</feature>
<dbReference type="RefSeq" id="WP_046147263.1">
    <property type="nucleotide sequence ID" value="NZ_KQ033913.1"/>
</dbReference>
<keyword evidence="1" id="KW-0472">Membrane</keyword>
<feature type="transmembrane region" description="Helical" evidence="1">
    <location>
        <begin position="239"/>
        <end position="259"/>
    </location>
</feature>
<proteinExistence type="predicted"/>
<dbReference type="AlphaFoldDB" id="A0A0F5IUL4"/>
<evidence type="ECO:0000256" key="1">
    <source>
        <dbReference type="SAM" id="Phobius"/>
    </source>
</evidence>
<dbReference type="Proteomes" id="UP000033047">
    <property type="component" value="Unassembled WGS sequence"/>
</dbReference>
<feature type="domain" description="Acyltransferase 3" evidence="2">
    <location>
        <begin position="9"/>
        <end position="318"/>
    </location>
</feature>
<sequence>MIQKKSLHIETLRGIAILFVVMGHVIGSGSTGGMQVDENSIYRYLYCLFENIRMPLFTVISGWVYALHPVNSLTVITFLQKKARRLLFPLIFVGTTYFILQYLIPGTNQKESLEKIWKIYIYPYTLFWYLPALFLVFSFISIFEISNLIKSFKNWCIITMISWGLCFCQVSHIISESIPNFFAFKNALYLIPFFIVGLGLNRFKQKLCTSTLQKIYLLGTLVGIIFQQIDYFLPETFTYYTILHLTIPIGMISSAFLVSINLKNTFFVWLAQYAYTIYLFHGFGTAGGRILISKIHIHNSFVTFVFATIVAIILPITLERILVKWKITRILFLGKK</sequence>
<keyword evidence="1" id="KW-0812">Transmembrane</keyword>
<feature type="transmembrane region" description="Helical" evidence="1">
    <location>
        <begin position="295"/>
        <end position="318"/>
    </location>
</feature>
<dbReference type="Pfam" id="PF01757">
    <property type="entry name" value="Acyl_transf_3"/>
    <property type="match status" value="1"/>
</dbReference>
<gene>
    <name evidence="3" type="ORF">HMPREF1535_04096</name>
</gene>
<dbReference type="InterPro" id="IPR002656">
    <property type="entry name" value="Acyl_transf_3_dom"/>
</dbReference>
<comment type="caution">
    <text evidence="3">The sequence shown here is derived from an EMBL/GenBank/DDBJ whole genome shotgun (WGS) entry which is preliminary data.</text>
</comment>
<organism evidence="3 4">
    <name type="scientific">Parabacteroides goldsteinii DSM 19448 = WAL 12034</name>
    <dbReference type="NCBI Taxonomy" id="927665"/>
    <lineage>
        <taxon>Bacteria</taxon>
        <taxon>Pseudomonadati</taxon>
        <taxon>Bacteroidota</taxon>
        <taxon>Bacteroidia</taxon>
        <taxon>Bacteroidales</taxon>
        <taxon>Tannerellaceae</taxon>
        <taxon>Parabacteroides</taxon>
    </lineage>
</organism>
<accession>A0A0F5IUL4</accession>
<dbReference type="STRING" id="927665.HMPREF1535_04096"/>
<dbReference type="HOGENOM" id="CLU_023915_3_0_10"/>
<feature type="transmembrane region" description="Helical" evidence="1">
    <location>
        <begin position="124"/>
        <end position="143"/>
    </location>
</feature>
<dbReference type="PATRIC" id="fig|927665.4.peg.4210"/>
<feature type="transmembrane region" description="Helical" evidence="1">
    <location>
        <begin position="155"/>
        <end position="174"/>
    </location>
</feature>
<dbReference type="GO" id="GO:0016747">
    <property type="term" value="F:acyltransferase activity, transferring groups other than amino-acyl groups"/>
    <property type="evidence" value="ECO:0007669"/>
    <property type="project" value="InterPro"/>
</dbReference>
<feature type="transmembrane region" description="Helical" evidence="1">
    <location>
        <begin position="86"/>
        <end position="104"/>
    </location>
</feature>
<name>A0A0F5IUL4_9BACT</name>
<dbReference type="PANTHER" id="PTHR37312:SF1">
    <property type="entry name" value="MEMBRANE-BOUND ACYLTRANSFERASE YKRP-RELATED"/>
    <property type="match status" value="1"/>
</dbReference>
<dbReference type="InterPro" id="IPR052734">
    <property type="entry name" value="Nod_factor_acetyltransferase"/>
</dbReference>
<reference evidence="3 4" key="1">
    <citation type="submission" date="2013-04" db="EMBL/GenBank/DDBJ databases">
        <title>The Genome Sequence of Parabacteroides goldsteinii DSM 19448.</title>
        <authorList>
            <consortium name="The Broad Institute Genomics Platform"/>
            <person name="Earl A."/>
            <person name="Ward D."/>
            <person name="Feldgarden M."/>
            <person name="Gevers D."/>
            <person name="Martens E."/>
            <person name="Sakamoto M."/>
            <person name="Benno Y."/>
            <person name="Song Y."/>
            <person name="Liu C."/>
            <person name="Lee J."/>
            <person name="Bolanos M."/>
            <person name="Vaisanen M.L."/>
            <person name="Finegold S.M."/>
            <person name="Walker B."/>
            <person name="Young S."/>
            <person name="Zeng Q."/>
            <person name="Gargeya S."/>
            <person name="Fitzgerald M."/>
            <person name="Haas B."/>
            <person name="Abouelleil A."/>
            <person name="Allen A.W."/>
            <person name="Alvarado L."/>
            <person name="Arachchi H.M."/>
            <person name="Berlin A.M."/>
            <person name="Chapman S.B."/>
            <person name="Gainer-Dewar J."/>
            <person name="Goldberg J."/>
            <person name="Griggs A."/>
            <person name="Gujja S."/>
            <person name="Hansen M."/>
            <person name="Howarth C."/>
            <person name="Imamovic A."/>
            <person name="Ireland A."/>
            <person name="Larimer J."/>
            <person name="McCowan C."/>
            <person name="Murphy C."/>
            <person name="Pearson M."/>
            <person name="Poon T.W."/>
            <person name="Priest M."/>
            <person name="Roberts A."/>
            <person name="Saif S."/>
            <person name="Shea T."/>
            <person name="Sisk P."/>
            <person name="Sykes S."/>
            <person name="Wortman J."/>
            <person name="Nusbaum C."/>
            <person name="Birren B."/>
        </authorList>
    </citation>
    <scope>NUCLEOTIDE SEQUENCE [LARGE SCALE GENOMIC DNA]</scope>
    <source>
        <strain evidence="3 4">DSM 19448</strain>
    </source>
</reference>
<feature type="transmembrane region" description="Helical" evidence="1">
    <location>
        <begin position="56"/>
        <end position="79"/>
    </location>
</feature>
<feature type="transmembrane region" description="Helical" evidence="1">
    <location>
        <begin position="215"/>
        <end position="233"/>
    </location>
</feature>
<dbReference type="EMBL" id="AQHV01000021">
    <property type="protein sequence ID" value="KKB48867.1"/>
    <property type="molecule type" value="Genomic_DNA"/>
</dbReference>
<keyword evidence="1" id="KW-1133">Transmembrane helix</keyword>
<feature type="transmembrane region" description="Helical" evidence="1">
    <location>
        <begin position="266"/>
        <end position="283"/>
    </location>
</feature>
<evidence type="ECO:0000313" key="4">
    <source>
        <dbReference type="Proteomes" id="UP000033047"/>
    </source>
</evidence>
<evidence type="ECO:0000259" key="2">
    <source>
        <dbReference type="Pfam" id="PF01757"/>
    </source>
</evidence>
<feature type="transmembrane region" description="Helical" evidence="1">
    <location>
        <begin position="12"/>
        <end position="36"/>
    </location>
</feature>
<dbReference type="PANTHER" id="PTHR37312">
    <property type="entry name" value="MEMBRANE-BOUND ACYLTRANSFERASE YKRP-RELATED"/>
    <property type="match status" value="1"/>
</dbReference>